<proteinExistence type="predicted"/>
<organism evidence="3 4">
    <name type="scientific">Tegillarca granosa</name>
    <name type="common">Malaysian cockle</name>
    <name type="synonym">Anadara granosa</name>
    <dbReference type="NCBI Taxonomy" id="220873"/>
    <lineage>
        <taxon>Eukaryota</taxon>
        <taxon>Metazoa</taxon>
        <taxon>Spiralia</taxon>
        <taxon>Lophotrochozoa</taxon>
        <taxon>Mollusca</taxon>
        <taxon>Bivalvia</taxon>
        <taxon>Autobranchia</taxon>
        <taxon>Pteriomorphia</taxon>
        <taxon>Arcoida</taxon>
        <taxon>Arcoidea</taxon>
        <taxon>Arcidae</taxon>
        <taxon>Tegillarca</taxon>
    </lineage>
</organism>
<feature type="transmembrane region" description="Helical" evidence="1">
    <location>
        <begin position="23"/>
        <end position="47"/>
    </location>
</feature>
<comment type="caution">
    <text evidence="3">The sequence shown here is derived from an EMBL/GenBank/DDBJ whole genome shotgun (WGS) entry which is preliminary data.</text>
</comment>
<reference evidence="3 4" key="1">
    <citation type="submission" date="2022-12" db="EMBL/GenBank/DDBJ databases">
        <title>Chromosome-level genome of Tegillarca granosa.</title>
        <authorList>
            <person name="Kim J."/>
        </authorList>
    </citation>
    <scope>NUCLEOTIDE SEQUENCE [LARGE SCALE GENOMIC DNA]</scope>
    <source>
        <strain evidence="3">Teg-2019</strain>
        <tissue evidence="3">Adductor muscle</tissue>
    </source>
</reference>
<evidence type="ECO:0000313" key="4">
    <source>
        <dbReference type="Proteomes" id="UP001217089"/>
    </source>
</evidence>
<name>A0ABQ9FDP4_TEGGR</name>
<keyword evidence="4" id="KW-1185">Reference proteome</keyword>
<keyword evidence="1" id="KW-1133">Transmembrane helix</keyword>
<dbReference type="EMBL" id="JARBDR010000337">
    <property type="protein sequence ID" value="KAJ8314761.1"/>
    <property type="molecule type" value="Genomic_DNA"/>
</dbReference>
<dbReference type="Proteomes" id="UP001217089">
    <property type="component" value="Unassembled WGS sequence"/>
</dbReference>
<evidence type="ECO:0000259" key="2">
    <source>
        <dbReference type="Pfam" id="PF16188"/>
    </source>
</evidence>
<keyword evidence="1" id="KW-0812">Transmembrane</keyword>
<dbReference type="PANTHER" id="PTHR43763:SF18">
    <property type="entry name" value="XAA-PRO AMINOPEPTIDASE 1"/>
    <property type="match status" value="1"/>
</dbReference>
<dbReference type="Gene3D" id="3.90.230.10">
    <property type="entry name" value="Creatinase/methionine aminopeptidase superfamily"/>
    <property type="match status" value="3"/>
</dbReference>
<gene>
    <name evidence="3" type="ORF">KUTeg_006911</name>
</gene>
<protein>
    <recommendedName>
        <fullName evidence="2">Peptidase M24 C-terminal domain-containing protein</fullName>
    </recommendedName>
</protein>
<feature type="domain" description="Peptidase M24 C-terminal" evidence="2">
    <location>
        <begin position="416"/>
        <end position="477"/>
    </location>
</feature>
<accession>A0ABQ9FDP4</accession>
<evidence type="ECO:0000256" key="1">
    <source>
        <dbReference type="SAM" id="Phobius"/>
    </source>
</evidence>
<keyword evidence="1" id="KW-0472">Membrane</keyword>
<dbReference type="PANTHER" id="PTHR43763">
    <property type="entry name" value="XAA-PRO AMINOPEPTIDASE 1"/>
    <property type="match status" value="1"/>
</dbReference>
<dbReference type="SUPFAM" id="SSF55920">
    <property type="entry name" value="Creatinase/aminopeptidase"/>
    <property type="match status" value="1"/>
</dbReference>
<evidence type="ECO:0000313" key="3">
    <source>
        <dbReference type="EMBL" id="KAJ8314761.1"/>
    </source>
</evidence>
<sequence length="507" mass="58185">MSISNLRLKRCLVFHGCCMFRELAYLIIYLTIMGSVCHIGVVFVIAYSCIEIWHNYVESTEILDNVLQKMSPIDRPSCKPGVVPSSARVFTTLRLQNLRRRFAKEDIEAYIIPSGDAHQSLFTSKYDARLQFISGFSGSAGKVGVPTVEEYVIAIMKLLSRKQVGASSFITGNNKWKKMNEKFEKGNVTFKAVINELVDTIWSTENGRPKQPSSTINALPMKFAGKSWEDKIMDMHVAMEKKKAKKYKALTPVAVQKSQKNKVETQGMINSNIRDAVALIKFAAKLEEEIKNGKKWTEMEAADELTRYRYKQMDGTTDVTRTFHFGIPTQYEKECYTRVLMGHIDLARLQWPSGVYGPGAIAYRRNEYDLDSPLKENHFYSDEPGYYEAGKFGIRLENIMYVKNATDIEYYFPGAKFLEFETITLVPYEPKLIIYELLTDLQIGWLNNYLKKTWTTISPLVKDDNRAYKWLNERIKTITITNTGTFLVADISVFIVTFHAIYYLLDS</sequence>
<dbReference type="InterPro" id="IPR036005">
    <property type="entry name" value="Creatinase/aminopeptidase-like"/>
</dbReference>
<dbReference type="InterPro" id="IPR029149">
    <property type="entry name" value="Creatin/AminoP/Spt16_N"/>
</dbReference>
<dbReference type="InterPro" id="IPR032416">
    <property type="entry name" value="Peptidase_M24_C"/>
</dbReference>
<feature type="transmembrane region" description="Helical" evidence="1">
    <location>
        <begin position="484"/>
        <end position="505"/>
    </location>
</feature>
<dbReference type="Pfam" id="PF16188">
    <property type="entry name" value="Peptidase_M24_C"/>
    <property type="match status" value="1"/>
</dbReference>
<dbReference type="InterPro" id="IPR050422">
    <property type="entry name" value="X-Pro_aminopeptidase_P"/>
</dbReference>
<dbReference type="Gene3D" id="3.40.350.10">
    <property type="entry name" value="Creatinase/prolidase N-terminal domain"/>
    <property type="match status" value="2"/>
</dbReference>